<dbReference type="PANTHER" id="PTHR13269:SF6">
    <property type="entry name" value="NUCLEOPORIN NDC1"/>
    <property type="match status" value="1"/>
</dbReference>
<dbReference type="Pfam" id="PF09531">
    <property type="entry name" value="Ndc1_Nup"/>
    <property type="match status" value="1"/>
</dbReference>
<keyword evidence="9" id="KW-0811">Translocation</keyword>
<keyword evidence="8" id="KW-1133">Transmembrane helix</keyword>
<evidence type="ECO:0000313" key="13">
    <source>
        <dbReference type="EMBL" id="SSD60988.1"/>
    </source>
</evidence>
<gene>
    <name evidence="13" type="ORF">SCODWIG_02749</name>
</gene>
<keyword evidence="7" id="KW-0653">Protein transport</keyword>
<dbReference type="VEuPathDB" id="FungiDB:SCODWIG_02749"/>
<keyword evidence="5" id="KW-0812">Transmembrane</keyword>
<comment type="subcellular location">
    <subcellularLocation>
        <location evidence="1">Nucleus membrane</location>
        <topology evidence="1">Multi-pass membrane protein</topology>
    </subcellularLocation>
    <subcellularLocation>
        <location evidence="2">Nucleus</location>
        <location evidence="2">Nuclear pore complex</location>
    </subcellularLocation>
</comment>
<dbReference type="GO" id="GO:0106166">
    <property type="term" value="F:spindle pole body-nuclear membrane anchor activity"/>
    <property type="evidence" value="ECO:0007669"/>
    <property type="project" value="TreeGrafter"/>
</dbReference>
<dbReference type="GO" id="GO:0070762">
    <property type="term" value="C:nuclear pore transmembrane ring"/>
    <property type="evidence" value="ECO:0007669"/>
    <property type="project" value="TreeGrafter"/>
</dbReference>
<proteinExistence type="inferred from homology"/>
<keyword evidence="11" id="KW-0472">Membrane</keyword>
<dbReference type="EMBL" id="UFAJ01000525">
    <property type="protein sequence ID" value="SSD60988.1"/>
    <property type="molecule type" value="Genomic_DNA"/>
</dbReference>
<protein>
    <submittedName>
        <fullName evidence="13">Uncharacterized protein</fullName>
    </submittedName>
</protein>
<evidence type="ECO:0000256" key="11">
    <source>
        <dbReference type="ARBA" id="ARBA00023136"/>
    </source>
</evidence>
<dbReference type="GO" id="GO:0031965">
    <property type="term" value="C:nuclear membrane"/>
    <property type="evidence" value="ECO:0007669"/>
    <property type="project" value="UniProtKB-SubCell"/>
</dbReference>
<keyword evidence="12" id="KW-0539">Nucleus</keyword>
<evidence type="ECO:0000256" key="12">
    <source>
        <dbReference type="ARBA" id="ARBA00023242"/>
    </source>
</evidence>
<dbReference type="GO" id="GO:0070631">
    <property type="term" value="P:spindle pole body localization"/>
    <property type="evidence" value="ECO:0007669"/>
    <property type="project" value="TreeGrafter"/>
</dbReference>
<evidence type="ECO:0000313" key="14">
    <source>
        <dbReference type="Proteomes" id="UP000262825"/>
    </source>
</evidence>
<dbReference type="GO" id="GO:0015031">
    <property type="term" value="P:protein transport"/>
    <property type="evidence" value="ECO:0007669"/>
    <property type="project" value="UniProtKB-KW"/>
</dbReference>
<dbReference type="GO" id="GO:0005816">
    <property type="term" value="C:spindle pole body"/>
    <property type="evidence" value="ECO:0007669"/>
    <property type="project" value="TreeGrafter"/>
</dbReference>
<dbReference type="InterPro" id="IPR019049">
    <property type="entry name" value="Nucleoporin_prot_Ndc1/Nup"/>
</dbReference>
<dbReference type="PANTHER" id="PTHR13269">
    <property type="entry name" value="NUCLEOPORIN NDC1"/>
    <property type="match status" value="1"/>
</dbReference>
<dbReference type="GO" id="GO:0051028">
    <property type="term" value="P:mRNA transport"/>
    <property type="evidence" value="ECO:0007669"/>
    <property type="project" value="UniProtKB-KW"/>
</dbReference>
<keyword evidence="4" id="KW-0813">Transport</keyword>
<dbReference type="GO" id="GO:0006999">
    <property type="term" value="P:nuclear pore organization"/>
    <property type="evidence" value="ECO:0007669"/>
    <property type="project" value="TreeGrafter"/>
</dbReference>
<accession>A0A376B8I6</accession>
<evidence type="ECO:0000256" key="2">
    <source>
        <dbReference type="ARBA" id="ARBA00004567"/>
    </source>
</evidence>
<comment type="similarity">
    <text evidence="3">Belongs to the NDC1 family.</text>
</comment>
<keyword evidence="14" id="KW-1185">Reference proteome</keyword>
<dbReference type="AlphaFoldDB" id="A0A376B8I6"/>
<evidence type="ECO:0000256" key="5">
    <source>
        <dbReference type="ARBA" id="ARBA00022692"/>
    </source>
</evidence>
<evidence type="ECO:0000256" key="10">
    <source>
        <dbReference type="ARBA" id="ARBA00023132"/>
    </source>
</evidence>
<organism evidence="13 14">
    <name type="scientific">Saccharomycodes ludwigii</name>
    <dbReference type="NCBI Taxonomy" id="36035"/>
    <lineage>
        <taxon>Eukaryota</taxon>
        <taxon>Fungi</taxon>
        <taxon>Dikarya</taxon>
        <taxon>Ascomycota</taxon>
        <taxon>Saccharomycotina</taxon>
        <taxon>Saccharomycetes</taxon>
        <taxon>Saccharomycodales</taxon>
        <taxon>Saccharomycodaceae</taxon>
        <taxon>Saccharomycodes</taxon>
    </lineage>
</organism>
<evidence type="ECO:0000256" key="9">
    <source>
        <dbReference type="ARBA" id="ARBA00023010"/>
    </source>
</evidence>
<evidence type="ECO:0000256" key="7">
    <source>
        <dbReference type="ARBA" id="ARBA00022927"/>
    </source>
</evidence>
<evidence type="ECO:0000256" key="4">
    <source>
        <dbReference type="ARBA" id="ARBA00022448"/>
    </source>
</evidence>
<evidence type="ECO:0000256" key="1">
    <source>
        <dbReference type="ARBA" id="ARBA00004232"/>
    </source>
</evidence>
<keyword evidence="10" id="KW-0906">Nuclear pore complex</keyword>
<reference evidence="14" key="1">
    <citation type="submission" date="2018-06" db="EMBL/GenBank/DDBJ databases">
        <authorList>
            <person name="Guldener U."/>
        </authorList>
    </citation>
    <scope>NUCLEOTIDE SEQUENCE [LARGE SCALE GENOMIC DNA]</scope>
    <source>
        <strain evidence="14">UTAD17</strain>
    </source>
</reference>
<evidence type="ECO:0000256" key="6">
    <source>
        <dbReference type="ARBA" id="ARBA00022816"/>
    </source>
</evidence>
<name>A0A376B8I6_9ASCO</name>
<evidence type="ECO:0000256" key="8">
    <source>
        <dbReference type="ARBA" id="ARBA00022989"/>
    </source>
</evidence>
<keyword evidence="6" id="KW-0509">mRNA transport</keyword>
<sequence length="415" mass="46875">MSISITLQLWEWANISFNAYLSIGPLHRGTLLSSLSSSSFFSSPNSASPMETLISGLKSKNNFTKLTAFQELSYRARSSHVQFRYPIYHQSRQVWPSILAECFNTINDTNTKVSEYLLKVDTIGQGKNYTSVEEKQRREGSMYDLDTTNNGDNLFGNDTKTFENGSYSTLYNTNYYNNNNNNSNNNAFNIYSNKNIFLNTNKSKSSANDKGMEENFTSESVQTNILSTIVIPFIIKMVNIGISRFFFPDVVANSANNINNTVTDGTIIPTNLITENLKNLNRKLFSNVQRDSIRLCPLPNVYADSVLSLTGILLNALEEEPHSSCTGNIGDVLKILERSISILGGFVEYSEKIHKLDNKTEQEVIPKTVLSILYDLSVNAFLELVLRYNETLNNIYLDEEVKSLVKWVSEMINQE</sequence>
<dbReference type="Proteomes" id="UP000262825">
    <property type="component" value="Unassembled WGS sequence"/>
</dbReference>
<evidence type="ECO:0000256" key="3">
    <source>
        <dbReference type="ARBA" id="ARBA00005760"/>
    </source>
</evidence>